<reference evidence="1" key="2">
    <citation type="submission" date="2024-07" db="EMBL/GenBank/DDBJ databases">
        <title>Streptomyces haneummycinica sp. nov., a new antibiotic-producing actinobacterium isolated from marine sediment.</title>
        <authorList>
            <person name="Uemura M."/>
            <person name="Hamada M."/>
            <person name="Hirano S."/>
            <person name="Kobayashi K."/>
            <person name="Ohshiro T."/>
            <person name="Kobayashi T."/>
            <person name="Terahara T."/>
        </authorList>
    </citation>
    <scope>NUCLEOTIDE SEQUENCE</scope>
    <source>
        <strain evidence="1">KM77-8</strain>
    </source>
</reference>
<accession>A0AAT9HWF5</accession>
<sequence>MFRGEPAQCLVAGLHPGGLGGCALGPQRRVRIGYGGADEADGALEGLLVVAAVDAAPDDAVVLVDESGGGDHVLPGPAVEHQPAERDVAHPGVGGGGEGHVDGVAAAGAEVDDDQVELAVQPQQQVDAAFEGVLAHGELAAARVAGEQHQPAGLVGAGAQLGCSVCRQMSILAGSVTPPSR</sequence>
<evidence type="ECO:0000313" key="1">
    <source>
        <dbReference type="EMBL" id="BFO21332.1"/>
    </source>
</evidence>
<proteinExistence type="predicted"/>
<dbReference type="EMBL" id="AP035768">
    <property type="protein sequence ID" value="BFO21332.1"/>
    <property type="molecule type" value="Genomic_DNA"/>
</dbReference>
<organism evidence="1">
    <name type="scientific">Streptomyces haneummycinicus</name>
    <dbReference type="NCBI Taxonomy" id="3074435"/>
    <lineage>
        <taxon>Bacteria</taxon>
        <taxon>Bacillati</taxon>
        <taxon>Actinomycetota</taxon>
        <taxon>Actinomycetes</taxon>
        <taxon>Kitasatosporales</taxon>
        <taxon>Streptomycetaceae</taxon>
        <taxon>Streptomyces</taxon>
    </lineage>
</organism>
<protein>
    <submittedName>
        <fullName evidence="1">Uncharacterized protein</fullName>
    </submittedName>
</protein>
<name>A0AAT9HWF5_9ACTN</name>
<reference evidence="1" key="1">
    <citation type="submission" date="2024-06" db="EMBL/GenBank/DDBJ databases">
        <authorList>
            <consortium name="consrtm"/>
            <person name="Uemura M."/>
            <person name="Terahara T."/>
        </authorList>
    </citation>
    <scope>NUCLEOTIDE SEQUENCE</scope>
    <source>
        <strain evidence="1">KM77-8</strain>
    </source>
</reference>
<gene>
    <name evidence="1" type="ORF">SHKM778_77200</name>
</gene>
<dbReference type="AlphaFoldDB" id="A0AAT9HWF5"/>
<dbReference type="PROSITE" id="PS51257">
    <property type="entry name" value="PROKAR_LIPOPROTEIN"/>
    <property type="match status" value="1"/>
</dbReference>